<organism evidence="2">
    <name type="scientific">Anopheles braziliensis</name>
    <dbReference type="NCBI Taxonomy" id="58242"/>
    <lineage>
        <taxon>Eukaryota</taxon>
        <taxon>Metazoa</taxon>
        <taxon>Ecdysozoa</taxon>
        <taxon>Arthropoda</taxon>
        <taxon>Hexapoda</taxon>
        <taxon>Insecta</taxon>
        <taxon>Pterygota</taxon>
        <taxon>Neoptera</taxon>
        <taxon>Endopterygota</taxon>
        <taxon>Diptera</taxon>
        <taxon>Nematocera</taxon>
        <taxon>Culicoidea</taxon>
        <taxon>Culicidae</taxon>
        <taxon>Anophelinae</taxon>
        <taxon>Anopheles</taxon>
    </lineage>
</organism>
<dbReference type="EMBL" id="GGFM01009872">
    <property type="protein sequence ID" value="MBW30623.1"/>
    <property type="molecule type" value="Transcribed_RNA"/>
</dbReference>
<keyword evidence="1" id="KW-1133">Transmembrane helix</keyword>
<keyword evidence="1" id="KW-0472">Membrane</keyword>
<evidence type="ECO:0000313" key="2">
    <source>
        <dbReference type="EMBL" id="MBW30623.1"/>
    </source>
</evidence>
<evidence type="ECO:0000256" key="1">
    <source>
        <dbReference type="SAM" id="Phobius"/>
    </source>
</evidence>
<feature type="transmembrane region" description="Helical" evidence="1">
    <location>
        <begin position="39"/>
        <end position="58"/>
    </location>
</feature>
<protein>
    <submittedName>
        <fullName evidence="2">Putative secreted peptide</fullName>
    </submittedName>
</protein>
<keyword evidence="1" id="KW-0812">Transmembrane</keyword>
<sequence>MFFCGKHCMVFQCFPFILITNVTECGYPIRRRQYYCERVLSVCCLVLKFICGDCVHCVHEYIYIFFHIYISFLSLSIPACACTLGHTARRR</sequence>
<proteinExistence type="predicted"/>
<accession>A0A2M3ZQ54</accession>
<feature type="transmembrane region" description="Helical" evidence="1">
    <location>
        <begin position="64"/>
        <end position="85"/>
    </location>
</feature>
<name>A0A2M3ZQ54_9DIPT</name>
<reference evidence="2" key="1">
    <citation type="submission" date="2018-01" db="EMBL/GenBank/DDBJ databases">
        <title>An insight into the sialome of Amazonian anophelines.</title>
        <authorList>
            <person name="Ribeiro J.M."/>
            <person name="Scarpassa V."/>
            <person name="Calvo E."/>
        </authorList>
    </citation>
    <scope>NUCLEOTIDE SEQUENCE</scope>
    <source>
        <tissue evidence="2">Salivary glands</tissue>
    </source>
</reference>
<dbReference type="AlphaFoldDB" id="A0A2M3ZQ54"/>